<dbReference type="CDD" id="cd04301">
    <property type="entry name" value="NAT_SF"/>
    <property type="match status" value="1"/>
</dbReference>
<name>A0A1M5W1R3_9CLOT</name>
<reference evidence="4 5" key="1">
    <citation type="submission" date="2016-11" db="EMBL/GenBank/DDBJ databases">
        <authorList>
            <person name="Jaros S."/>
            <person name="Januszkiewicz K."/>
            <person name="Wedrychowicz H."/>
        </authorList>
    </citation>
    <scope>NUCLEOTIDE SEQUENCE [LARGE SCALE GENOMIC DNA]</scope>
    <source>
        <strain evidence="4 5">DSM 8605</strain>
    </source>
</reference>
<protein>
    <submittedName>
        <fullName evidence="4">Acetyltransferase (GNAT) family protein</fullName>
    </submittedName>
</protein>
<keyword evidence="2" id="KW-0012">Acyltransferase</keyword>
<dbReference type="PANTHER" id="PTHR10545">
    <property type="entry name" value="DIAMINE N-ACETYLTRANSFERASE"/>
    <property type="match status" value="1"/>
</dbReference>
<dbReference type="EMBL" id="FQXM01000014">
    <property type="protein sequence ID" value="SHH81368.1"/>
    <property type="molecule type" value="Genomic_DNA"/>
</dbReference>
<dbReference type="InterPro" id="IPR051016">
    <property type="entry name" value="Diverse_Substrate_AcTransf"/>
</dbReference>
<dbReference type="InterPro" id="IPR016181">
    <property type="entry name" value="Acyl_CoA_acyltransferase"/>
</dbReference>
<dbReference type="GO" id="GO:0008080">
    <property type="term" value="F:N-acetyltransferase activity"/>
    <property type="evidence" value="ECO:0007669"/>
    <property type="project" value="UniProtKB-ARBA"/>
</dbReference>
<evidence type="ECO:0000313" key="4">
    <source>
        <dbReference type="EMBL" id="SHH81368.1"/>
    </source>
</evidence>
<evidence type="ECO:0000256" key="2">
    <source>
        <dbReference type="ARBA" id="ARBA00023315"/>
    </source>
</evidence>
<evidence type="ECO:0000256" key="1">
    <source>
        <dbReference type="ARBA" id="ARBA00022679"/>
    </source>
</evidence>
<keyword evidence="1 4" id="KW-0808">Transferase</keyword>
<dbReference type="SUPFAM" id="SSF55729">
    <property type="entry name" value="Acyl-CoA N-acyltransferases (Nat)"/>
    <property type="match status" value="1"/>
</dbReference>
<dbReference type="PROSITE" id="PS51186">
    <property type="entry name" value="GNAT"/>
    <property type="match status" value="1"/>
</dbReference>
<feature type="domain" description="N-acetyltransferase" evidence="3">
    <location>
        <begin position="11"/>
        <end position="161"/>
    </location>
</feature>
<dbReference type="OrthoDB" id="9792929at2"/>
<dbReference type="AlphaFoldDB" id="A0A1M5W1R3"/>
<dbReference type="RefSeq" id="WP_073338871.1">
    <property type="nucleotide sequence ID" value="NZ_FQXM01000014.1"/>
</dbReference>
<dbReference type="Gene3D" id="3.40.630.30">
    <property type="match status" value="1"/>
</dbReference>
<organism evidence="4 5">
    <name type="scientific">Clostridium grantii DSM 8605</name>
    <dbReference type="NCBI Taxonomy" id="1121316"/>
    <lineage>
        <taxon>Bacteria</taxon>
        <taxon>Bacillati</taxon>
        <taxon>Bacillota</taxon>
        <taxon>Clostridia</taxon>
        <taxon>Eubacteriales</taxon>
        <taxon>Clostridiaceae</taxon>
        <taxon>Clostridium</taxon>
    </lineage>
</organism>
<dbReference type="STRING" id="1121316.SAMN02745207_02623"/>
<dbReference type="PANTHER" id="PTHR10545:SF29">
    <property type="entry name" value="GH14572P-RELATED"/>
    <property type="match status" value="1"/>
</dbReference>
<evidence type="ECO:0000259" key="3">
    <source>
        <dbReference type="PROSITE" id="PS51186"/>
    </source>
</evidence>
<proteinExistence type="predicted"/>
<gene>
    <name evidence="4" type="ORF">SAMN02745207_02623</name>
</gene>
<dbReference type="InterPro" id="IPR000182">
    <property type="entry name" value="GNAT_dom"/>
</dbReference>
<accession>A0A1M5W1R3</accession>
<sequence length="166" mass="19129">MDLIKTKNPNFTVKFATPDDAELIVDYMKKLGEYQKMLDKITSTKESVLKLLLEKKGEAILGYYNEELVSFAYFYENSSAFIGETGLYIDAFYVDENMRFKGIGKIMMAFMSKLATERGCKRLEWGCLDWNESAIKFYKELGAVGVDIMTIYRFPEDKLISTATEF</sequence>
<dbReference type="Proteomes" id="UP000184447">
    <property type="component" value="Unassembled WGS sequence"/>
</dbReference>
<evidence type="ECO:0000313" key="5">
    <source>
        <dbReference type="Proteomes" id="UP000184447"/>
    </source>
</evidence>
<keyword evidence="5" id="KW-1185">Reference proteome</keyword>
<dbReference type="Pfam" id="PF00583">
    <property type="entry name" value="Acetyltransf_1"/>
    <property type="match status" value="1"/>
</dbReference>